<evidence type="ECO:0000313" key="2">
    <source>
        <dbReference type="Proteomes" id="UP000037685"/>
    </source>
</evidence>
<dbReference type="AlphaFoldDB" id="A0A0M9ADW1"/>
<evidence type="ECO:0000313" key="1">
    <source>
        <dbReference type="EMBL" id="KOX90037.1"/>
    </source>
</evidence>
<name>A0A0M9ADW1_THEAQ</name>
<organism evidence="1 2">
    <name type="scientific">Thermus aquaticus</name>
    <dbReference type="NCBI Taxonomy" id="271"/>
    <lineage>
        <taxon>Bacteria</taxon>
        <taxon>Thermotogati</taxon>
        <taxon>Deinococcota</taxon>
        <taxon>Deinococci</taxon>
        <taxon>Thermales</taxon>
        <taxon>Thermaceae</taxon>
        <taxon>Thermus</taxon>
    </lineage>
</organism>
<dbReference type="RefSeq" id="WP_053767702.1">
    <property type="nucleotide sequence ID" value="NZ_LHCI01000106.1"/>
</dbReference>
<proteinExistence type="predicted"/>
<protein>
    <submittedName>
        <fullName evidence="1">Uncharacterized protein</fullName>
    </submittedName>
</protein>
<comment type="caution">
    <text evidence="1">The sequence shown here is derived from an EMBL/GenBank/DDBJ whole genome shotgun (WGS) entry which is preliminary data.</text>
</comment>
<dbReference type="EMBL" id="LHCI01000106">
    <property type="protein sequence ID" value="KOX90037.1"/>
    <property type="molecule type" value="Genomic_DNA"/>
</dbReference>
<reference evidence="1 2" key="1">
    <citation type="submission" date="2015-07" db="EMBL/GenBank/DDBJ databases">
        <authorList>
            <person name="Noorani M."/>
        </authorList>
    </citation>
    <scope>NUCLEOTIDE SEQUENCE [LARGE SCALE GENOMIC DNA]</scope>
    <source>
        <strain evidence="2">ATCC 25104 / DSM 625 / JCM 10724 / NBRC 103206 / NCIMB 11243 / YT-1</strain>
    </source>
</reference>
<dbReference type="PATRIC" id="fig|271.14.peg.1299"/>
<dbReference type="Proteomes" id="UP000037685">
    <property type="component" value="Unassembled WGS sequence"/>
</dbReference>
<gene>
    <name evidence="1" type="ORF">BVI061214_01224</name>
</gene>
<accession>A0A0M9ADW1</accession>
<sequence>MRRLLPLFLLLSLALAALPPLLGPALPPGTELRLLSQDLRTLHGAWRVEGKTLKPLSPPLPPKPGQEVQLLLFLPGEKPRAFPALADRGDVLLLEKERVSLLKLLKEVYGLTPPERLWP</sequence>